<evidence type="ECO:0000256" key="24">
    <source>
        <dbReference type="ARBA" id="ARBA00047899"/>
    </source>
</evidence>
<evidence type="ECO:0000256" key="19">
    <source>
        <dbReference type="ARBA" id="ARBA00023170"/>
    </source>
</evidence>
<evidence type="ECO:0000313" key="30">
    <source>
        <dbReference type="EnsemblPlants" id="Solyc02g072470.3.1"/>
    </source>
</evidence>
<feature type="domain" description="Protein kinase" evidence="29">
    <location>
        <begin position="926"/>
        <end position="1201"/>
    </location>
</feature>
<dbReference type="FunFam" id="3.80.10.10:FF:000095">
    <property type="entry name" value="LRR receptor-like serine/threonine-protein kinase GSO1"/>
    <property type="match status" value="3"/>
</dbReference>
<dbReference type="Pfam" id="PF23598">
    <property type="entry name" value="LRR_14"/>
    <property type="match status" value="2"/>
</dbReference>
<dbReference type="PROSITE" id="PS51450">
    <property type="entry name" value="LRR"/>
    <property type="match status" value="1"/>
</dbReference>
<dbReference type="PaxDb" id="4081-Solyc02g072490.2.1"/>
<dbReference type="Gene3D" id="3.80.10.10">
    <property type="entry name" value="Ribonuclease Inhibitor"/>
    <property type="match status" value="9"/>
</dbReference>
<dbReference type="Pfam" id="PF13855">
    <property type="entry name" value="LRR_8"/>
    <property type="match status" value="5"/>
</dbReference>
<keyword evidence="9" id="KW-0328">Glycosyltransferase</keyword>
<dbReference type="InterPro" id="IPR017441">
    <property type="entry name" value="Protein_kinase_ATP_BS"/>
</dbReference>
<evidence type="ECO:0000256" key="17">
    <source>
        <dbReference type="ARBA" id="ARBA00022989"/>
    </source>
</evidence>
<dbReference type="InterPro" id="IPR055414">
    <property type="entry name" value="LRR_R13L4/SHOC2-like"/>
</dbReference>
<feature type="binding site" evidence="26">
    <location>
        <position position="954"/>
    </location>
    <ligand>
        <name>ATP</name>
        <dbReference type="ChEBI" id="CHEBI:30616"/>
    </ligand>
</feature>
<reference evidence="30" key="1">
    <citation type="journal article" date="2012" name="Nature">
        <title>The tomato genome sequence provides insights into fleshy fruit evolution.</title>
        <authorList>
            <consortium name="Tomato Genome Consortium"/>
        </authorList>
    </citation>
    <scope>NUCLEOTIDE SEQUENCE [LARGE SCALE GENOMIC DNA]</scope>
    <source>
        <strain evidence="30">cv. Heinz 1706</strain>
    </source>
</reference>
<evidence type="ECO:0000256" key="11">
    <source>
        <dbReference type="ARBA" id="ARBA00022692"/>
    </source>
</evidence>
<evidence type="ECO:0000256" key="7">
    <source>
        <dbReference type="ARBA" id="ARBA00022553"/>
    </source>
</evidence>
<dbReference type="Gene3D" id="3.30.200.20">
    <property type="entry name" value="Phosphorylase Kinase, domain 1"/>
    <property type="match status" value="2"/>
</dbReference>
<evidence type="ECO:0000256" key="20">
    <source>
        <dbReference type="ARBA" id="ARBA00023180"/>
    </source>
</evidence>
<keyword evidence="13" id="KW-0677">Repeat</keyword>
<dbReference type="FunFam" id="1.10.510.10:FF:000358">
    <property type="entry name" value="Putative leucine-rich repeat receptor-like serine/threonine-protein kinase"/>
    <property type="match status" value="2"/>
</dbReference>
<dbReference type="SMART" id="SM00369">
    <property type="entry name" value="LRR_TYP"/>
    <property type="match status" value="25"/>
</dbReference>
<dbReference type="PROSITE" id="PS00108">
    <property type="entry name" value="PROTEIN_KINASE_ST"/>
    <property type="match status" value="2"/>
</dbReference>
<dbReference type="GO" id="GO:0050832">
    <property type="term" value="P:defense response to fungus"/>
    <property type="evidence" value="ECO:0007669"/>
    <property type="project" value="UniProtKB-ARBA"/>
</dbReference>
<evidence type="ECO:0000256" key="22">
    <source>
        <dbReference type="ARBA" id="ARBA00023277"/>
    </source>
</evidence>
<evidence type="ECO:0000256" key="26">
    <source>
        <dbReference type="PROSITE-ProRule" id="PRU10141"/>
    </source>
</evidence>
<evidence type="ECO:0000256" key="1">
    <source>
        <dbReference type="ARBA" id="ARBA00004162"/>
    </source>
</evidence>
<keyword evidence="12 28" id="KW-0732">Signal</keyword>
<dbReference type="GO" id="GO:0006004">
    <property type="term" value="P:fucose metabolic process"/>
    <property type="evidence" value="ECO:0007669"/>
    <property type="project" value="UniProtKB-KW"/>
</dbReference>
<keyword evidence="31" id="KW-1185">Reference proteome</keyword>
<dbReference type="FunFam" id="3.80.10.10:FF:000288">
    <property type="entry name" value="LRR receptor-like serine/threonine-protein kinase EFR"/>
    <property type="match status" value="1"/>
</dbReference>
<evidence type="ECO:0000256" key="21">
    <source>
        <dbReference type="ARBA" id="ARBA00023253"/>
    </source>
</evidence>
<evidence type="ECO:0000256" key="25">
    <source>
        <dbReference type="ARBA" id="ARBA00048679"/>
    </source>
</evidence>
<keyword evidence="11 27" id="KW-0812">Transmembrane</keyword>
<feature type="chain" id="PRO_5018589543" description="non-specific serine/threonine protein kinase" evidence="28">
    <location>
        <begin position="27"/>
        <end position="3151"/>
    </location>
</feature>
<keyword evidence="15" id="KW-0418">Kinase</keyword>
<evidence type="ECO:0000256" key="10">
    <source>
        <dbReference type="ARBA" id="ARBA00022679"/>
    </source>
</evidence>
<dbReference type="Pfam" id="PF00560">
    <property type="entry name" value="LRR_1"/>
    <property type="match status" value="9"/>
</dbReference>
<dbReference type="Pfam" id="PF08263">
    <property type="entry name" value="LRRNT_2"/>
    <property type="match status" value="2"/>
</dbReference>
<dbReference type="InterPro" id="IPR051809">
    <property type="entry name" value="Plant_receptor-like_S/T_kinase"/>
</dbReference>
<evidence type="ECO:0000256" key="5">
    <source>
        <dbReference type="ARBA" id="ARBA00022475"/>
    </source>
</evidence>
<dbReference type="Pfam" id="PF10250">
    <property type="entry name" value="O-FucT"/>
    <property type="match status" value="1"/>
</dbReference>
<dbReference type="PROSITE" id="PS50011">
    <property type="entry name" value="PROTEIN_KINASE_DOM"/>
    <property type="match status" value="2"/>
</dbReference>
<dbReference type="EC" id="2.7.11.1" evidence="4"/>
<keyword evidence="8" id="KW-0433">Leucine-rich repeat</keyword>
<dbReference type="EnsemblPlants" id="Solyc02g072470.3.1">
    <property type="protein sequence ID" value="Solyc02g072470.3.1"/>
    <property type="gene ID" value="Solyc02g072470.3"/>
</dbReference>
<dbReference type="GO" id="GO:0005886">
    <property type="term" value="C:plasma membrane"/>
    <property type="evidence" value="ECO:0007669"/>
    <property type="project" value="UniProtKB-SubCell"/>
</dbReference>
<dbReference type="InterPro" id="IPR000719">
    <property type="entry name" value="Prot_kinase_dom"/>
</dbReference>
<dbReference type="GO" id="GO:0005524">
    <property type="term" value="F:ATP binding"/>
    <property type="evidence" value="ECO:0007669"/>
    <property type="project" value="UniProtKB-UniRule"/>
</dbReference>
<comment type="similarity">
    <text evidence="2">Belongs to the glycosyltransferase GT106 family.</text>
</comment>
<evidence type="ECO:0000256" key="28">
    <source>
        <dbReference type="SAM" id="SignalP"/>
    </source>
</evidence>
<dbReference type="Gramene" id="Solyc02g072470.3.1">
    <property type="protein sequence ID" value="Solyc02g072470.3.1"/>
    <property type="gene ID" value="Solyc02g072470.3"/>
</dbReference>
<dbReference type="Pfam" id="PF07727">
    <property type="entry name" value="RVT_2"/>
    <property type="match status" value="1"/>
</dbReference>
<evidence type="ECO:0000256" key="18">
    <source>
        <dbReference type="ARBA" id="ARBA00023136"/>
    </source>
</evidence>
<dbReference type="Pfam" id="PF00069">
    <property type="entry name" value="Pkinase"/>
    <property type="match status" value="2"/>
</dbReference>
<dbReference type="GO" id="GO:0016757">
    <property type="term" value="F:glycosyltransferase activity"/>
    <property type="evidence" value="ECO:0007669"/>
    <property type="project" value="UniProtKB-KW"/>
</dbReference>
<dbReference type="InterPro" id="IPR032675">
    <property type="entry name" value="LRR_dom_sf"/>
</dbReference>
<keyword evidence="6" id="KW-0723">Serine/threonine-protein kinase</keyword>
<evidence type="ECO:0000256" key="6">
    <source>
        <dbReference type="ARBA" id="ARBA00022527"/>
    </source>
</evidence>
<reference evidence="30" key="2">
    <citation type="submission" date="2019-01" db="UniProtKB">
        <authorList>
            <consortium name="EnsemblPlants"/>
        </authorList>
    </citation>
    <scope>IDENTIFICATION</scope>
    <source>
        <strain evidence="30">cv. Heinz 1706</strain>
    </source>
</reference>
<evidence type="ECO:0000256" key="4">
    <source>
        <dbReference type="ARBA" id="ARBA00012513"/>
    </source>
</evidence>
<evidence type="ECO:0000256" key="3">
    <source>
        <dbReference type="ARBA" id="ARBA00008684"/>
    </source>
</evidence>
<keyword evidence="21" id="KW-0294">Fucose metabolism</keyword>
<dbReference type="SUPFAM" id="SSF52047">
    <property type="entry name" value="RNI-like"/>
    <property type="match status" value="1"/>
</dbReference>
<evidence type="ECO:0000256" key="12">
    <source>
        <dbReference type="ARBA" id="ARBA00022729"/>
    </source>
</evidence>
<dbReference type="SMART" id="SM00365">
    <property type="entry name" value="LRR_SD22"/>
    <property type="match status" value="11"/>
</dbReference>
<keyword evidence="19" id="KW-0675">Receptor</keyword>
<comment type="catalytic activity">
    <reaction evidence="24">
        <text>L-threonyl-[protein] + ATP = O-phospho-L-threonyl-[protein] + ADP + H(+)</text>
        <dbReference type="Rhea" id="RHEA:46608"/>
        <dbReference type="Rhea" id="RHEA-COMP:11060"/>
        <dbReference type="Rhea" id="RHEA-COMP:11605"/>
        <dbReference type="ChEBI" id="CHEBI:15378"/>
        <dbReference type="ChEBI" id="CHEBI:30013"/>
        <dbReference type="ChEBI" id="CHEBI:30616"/>
        <dbReference type="ChEBI" id="CHEBI:61977"/>
        <dbReference type="ChEBI" id="CHEBI:456216"/>
        <dbReference type="EC" id="2.7.11.1"/>
    </reaction>
</comment>
<keyword evidence="18 27" id="KW-0472">Membrane</keyword>
<keyword evidence="5" id="KW-1003">Cell membrane</keyword>
<keyword evidence="22" id="KW-0119">Carbohydrate metabolism</keyword>
<proteinExistence type="inferred from homology"/>
<evidence type="ECO:0000256" key="8">
    <source>
        <dbReference type="ARBA" id="ARBA00022614"/>
    </source>
</evidence>
<dbReference type="InterPro" id="IPR024709">
    <property type="entry name" value="FucosylTrfase_pln"/>
</dbReference>
<comment type="subcellular location">
    <subcellularLocation>
        <location evidence="1">Cell membrane</location>
        <topology evidence="1">Single-pass membrane protein</topology>
    </subcellularLocation>
</comment>
<evidence type="ECO:0000256" key="2">
    <source>
        <dbReference type="ARBA" id="ARBA00007737"/>
    </source>
</evidence>
<dbReference type="CDD" id="cd11299">
    <property type="entry name" value="O-FucT_plant"/>
    <property type="match status" value="1"/>
</dbReference>
<evidence type="ECO:0000313" key="31">
    <source>
        <dbReference type="Proteomes" id="UP000004994"/>
    </source>
</evidence>
<dbReference type="InterPro" id="IPR013103">
    <property type="entry name" value="RVT_2"/>
</dbReference>
<dbReference type="InterPro" id="IPR019378">
    <property type="entry name" value="GDP-Fuc_O-FucTrfase"/>
</dbReference>
<evidence type="ECO:0000256" key="23">
    <source>
        <dbReference type="ARBA" id="ARBA00030350"/>
    </source>
</evidence>
<dbReference type="FunFam" id="3.80.10.10:FF:000129">
    <property type="entry name" value="Leucine-rich repeat receptor-like kinase"/>
    <property type="match status" value="1"/>
</dbReference>
<keyword evidence="10" id="KW-0808">Transferase</keyword>
<keyword evidence="7" id="KW-0597">Phosphoprotein</keyword>
<dbReference type="GO" id="GO:0004674">
    <property type="term" value="F:protein serine/threonine kinase activity"/>
    <property type="evidence" value="ECO:0007669"/>
    <property type="project" value="UniProtKB-KW"/>
</dbReference>
<dbReference type="OMA" id="SAESFMM"/>
<dbReference type="SUPFAM" id="SSF52058">
    <property type="entry name" value="L domain-like"/>
    <property type="match status" value="5"/>
</dbReference>
<sequence>MTLMEKSLFYSQLAFLLLQCIVTSLAIKTETNITTDQSALLSLKSHIISDPFQLLSKSWSQDTSVCNWIGVTCGSRHNRVTSLNISNMGITGTIPQLFGNLTFLVSLDLDSNNFFGNLPQEMVRLRRLKLMKLSYNNFSGEVPSWFGFLAQLEVLTLKNNSFTGLIPSSLSNISNLEALDLAFNTLEGNIPKDIGNLKNLRGLNLGHNNLTGTVPPSFSNATKLEKLILSYNFLHGNIPNEMGDLQNLNWLIIENNQLTGSIPFSIFNISTLESIGFSQNGLSGDLPDDLCDHLPILKGLYLSFNKLQGHMPQSLSRCYELQLLSLSNNDFDGPIPSEIGMLSNLQTLYLGFNRFTGEIPQEIGDLVNLVMIGMERNQLTGSIPKSIFNISSLQLLSLQNNNFTGSLSREIGNLTMLQGLYLGQNMLTGEIPKEVSNLIELVDIDLGSNRFSGSFPMGIFNISGLRLIDLTDNTLSGTLPSSIGSMLPNIELLYLGGLTNLAGSMPHSLSNCSRLTALDLSLNKLSGSIPNSLGDLTLLQTLNLMENNLSSDQSSQELNFLTSLTNCRNLKQLSLSFNPLNGMLPPSVGNLSTSLEKILASDCQIKGDIPNDIGNLSSLIYLFLYGNRLTGPIPGTLGSLGRLQEFSLANNRLKGSIGDSLCKMQNLGNIYLGENQFSGLVPNCLGNVTSLRGIKLNSNRLSSNIPLSLGNLKDLLELDLSSNNMSGSLPAEIGNLRVAIRIDLSHNQFSNGIPREIGDMQNLIYLSLAQNKLQGSIPDSIGSIPSLEFLDLSNNNLSGSIPMSLEKLRYLNYFNVSFNSLQGEIPFSGPFKNLSSLSFMFNEALCGAPRFHVPSCPTSSNHRSKRKKLLLIVFPLLGAAVTIVFVTLAFVWMRYRKEGNVPVQADLLATRERISYYEIIQATNDFSESNFIGSGSFGSVYKGILINGTIIAVKVFNLQVEGAFKSFETECEVLRNLRHRNLTKVISSCSNLDFKALVLEYMPNGSLEKWLYSHNYFLDILQRLSIMIDVACALEYLHHGCSAPVIHCDLKPSNVLLDENMVAHLSDFGISKLLSEDESDLHTKTLATFGYIAPEYGREGLLSLKCDVYSYGIMLMETFTRRRPNDEIFDEDLSLKKWEESKYKTIMPVNKNQNTDQRCLLVFYCSIPQVSIWHHLLILSATAEVNLKTDEASLLALKSYVTSDTYNILSSNWTSTTSVCNWIGVTCGSRHQRVITLDISDMGLVGTIPPHLGNLSFLVSLDISSNSFQGILPRELANLHRLEFINVTSNKFTGDIPSWFSLLPELQHLHLAFNSFTGIIPPDICNASKLESLVLGFNQLQGEIPNEIGNLQNLTWLSLGSNQLTGSVPLSLYNISSLQRLVLTKNRLSGNLPVDICSSLPQLLVLAVSDNEFDGQIPLGIDKCSKLQILSLSFNKFSGLIPKQIGNLNMLSILYLGRNDLKGEIPEEIGNLRNLEILDAQNCSLSGPLPSSISNLTSLQSLNLYGNNLSGTLSRDICLNMPYLRAFDLGNNLFSGSIPKEFGNCSSLSDLFLRENNLTGELPREIGNLFNLGRLDLHYNFLTGPIPSTIFNMSNIRGISFLGNFFTGTLPSDIGLGLPNLEELYLGYNNLTGAIPNSLSNASNIFWLGIGYNDFSGPFPKSFGNLRRLEYLNVNRNHFTREPSSPRLTFFDSLTNCRHLRQLWIGYNPLNGYLPPSVGNLSSSLDYIYAANSEIRGYIPSEIGNLSGLSFLFLQGNHLSGFIPRTIGNSKNFQALNLYDNKMISGPIPEELCNLKKLGFLSLGNNELCCSIPACLGNITSLRYIYLGSNKLTFSIPPSLWNLNDLLHLDVSSNSLKSSLPPEIGNLKVATLLNISKNQISGSIPSTIGGMQNMAELSFAENRLEGPIPESMGNMVALESLDLSNNKLSGGIPKTLVALSHLNYLNVSNNRLSGEIPIGGPFLNFSYDSFLSNEALCGPARLQIPACRSNSPSRKRKKKVLLILLILLVASSVIMLTVMLTIFLVIRSRKKETTVATHQADASPATVHGRVSYHDLQQATDRFSTSNLLGSGSYGSVYKATFGSTIVAVKVFNLQTEGAFKSFDTECEVLRNLRHRNLTKVINSCSSVDFKALVLEYMPKGSLNNWLHSGTCSLDIMQRVDIMIDVGSALDYLHQGYFVPVVHCDLKPSNVLLDEDMVAHVSDFGLAKLLGVGESIVQTKTLATIGYIAPEFGLEGLVSTRCDIYSYGIMLMETFTRKKPTDEMFAENSSLREWIRQSWPLAMDKIIDPELIIPEEKNKTGKMQCSSSIMELALRCTADLPEERMNIKHVLAQLKNIRTMLKMLNDDSFIYLVLYVDDMLIAAKKKYDIQKLKGLLSAEFEMKDLGAARKILGMEIIRDRERRKLFLSQRSYIQKVLARFGMSSSKPIDTPSAANIHLTAMFAPQSEEEKEGTSDVGLIYGGDTQCLVTGYSDSDYAGDVDTRRSMTGYVFTLGGSVVSWKATLQPTVTLSTTEAEYMALTEAAKEGIWLKGLVSDLEMGKQGSPRGGRVENQDLDISFGVKENEFPSLDMQYRGDPPIGRRLSGGDYNWDKVVLTKGMKNDSAKFAPCKGVFVGKRQMWRLHRHIRSIVFTLLLMGFLYLLDSLLFSIFDPAMLQNNFSLQGSSKAEVEMVPRAAKEGPVKLYERLLNMAASSLAEREFKQESSKFWEEPYPQASSWKPCADKTSPHGKPRNITGYILISANGGLNQQRVAVCNAVAVASLLNATLVIPKFLYSNVWRDPSQFGDIYQEDYFMDMLKDEVNIIKELPPNLKLLDVEAAGSLITDAELSKEATPDEYIKKILPLLLRNRVVHFLGYGNRLGFDPLSSELQKLRCKCNFHALKFVPEIQQIGSLLVRRIRRYDFARSTLDKQLLGNLIPHVPLRHYHAAEGPSKYLALHLRFEIDMVAYSMCEFGGGETEKSELQTYREVHFPLLLERLKKSKPLSPQELRKMGKCPLTPEEAGLVLAGLGFKHGTYIYLAGSDIYGGQSRMQALTTLYPNLVTKEDLLTPSELAPFRNFSSQLAALDFIACATSDVFAMTDSGSQLSSLVSGFRTYYGGGHAPTLRPSKKRLSAILSRNKTIGWHSFEGKIRKMIDEGQRVQGKKCRKIGS</sequence>
<protein>
    <recommendedName>
        <fullName evidence="4">non-specific serine/threonine protein kinase</fullName>
        <ecNumber evidence="4">2.7.11.1</ecNumber>
    </recommendedName>
    <alternativeName>
        <fullName evidence="23">O-fucosyltransferase family protein</fullName>
    </alternativeName>
</protein>
<dbReference type="InParanoid" id="A0A3Q7FPN8"/>
<comment type="catalytic activity">
    <reaction evidence="25">
        <text>L-seryl-[protein] + ATP = O-phospho-L-seryl-[protein] + ADP + H(+)</text>
        <dbReference type="Rhea" id="RHEA:17989"/>
        <dbReference type="Rhea" id="RHEA-COMP:9863"/>
        <dbReference type="Rhea" id="RHEA-COMP:11604"/>
        <dbReference type="ChEBI" id="CHEBI:15378"/>
        <dbReference type="ChEBI" id="CHEBI:29999"/>
        <dbReference type="ChEBI" id="CHEBI:30616"/>
        <dbReference type="ChEBI" id="CHEBI:83421"/>
        <dbReference type="ChEBI" id="CHEBI:456216"/>
        <dbReference type="EC" id="2.7.11.1"/>
    </reaction>
</comment>
<comment type="similarity">
    <text evidence="3">Belongs to the protein kinase superfamily. Ser/Thr protein kinase family.</text>
</comment>
<dbReference type="InterPro" id="IPR003591">
    <property type="entry name" value="Leu-rich_rpt_typical-subtyp"/>
</dbReference>
<dbReference type="FunFam" id="3.80.10.10:FF:000383">
    <property type="entry name" value="Leucine-rich repeat receptor protein kinase EMS1"/>
    <property type="match status" value="1"/>
</dbReference>
<dbReference type="FunFam" id="3.80.10.10:FF:000317">
    <property type="entry name" value="Inactive leucine-rich repeat receptor-like protein kinase"/>
    <property type="match status" value="1"/>
</dbReference>
<feature type="binding site" evidence="26">
    <location>
        <position position="2090"/>
    </location>
    <ligand>
        <name>ATP</name>
        <dbReference type="ChEBI" id="CHEBI:30616"/>
    </ligand>
</feature>
<dbReference type="PANTHER" id="PTHR27008">
    <property type="entry name" value="OS04G0122200 PROTEIN"/>
    <property type="match status" value="1"/>
</dbReference>
<dbReference type="PANTHER" id="PTHR27008:SF585">
    <property type="entry name" value="PROTEIN KINASE DOMAIN-CONTAINING PROTEIN"/>
    <property type="match status" value="1"/>
</dbReference>
<dbReference type="Gene3D" id="1.10.510.10">
    <property type="entry name" value="Transferase(Phosphotransferase) domain 1"/>
    <property type="match status" value="2"/>
</dbReference>
<keyword evidence="14 26" id="KW-0547">Nucleotide-binding</keyword>
<dbReference type="SMART" id="SM00220">
    <property type="entry name" value="S_TKc"/>
    <property type="match status" value="2"/>
</dbReference>
<accession>A0A3Q7FPN8</accession>
<dbReference type="Proteomes" id="UP000004994">
    <property type="component" value="Chromosome 2"/>
</dbReference>
<dbReference type="CDD" id="cd09272">
    <property type="entry name" value="RNase_HI_RT_Ty1"/>
    <property type="match status" value="1"/>
</dbReference>
<feature type="transmembrane region" description="Helical" evidence="27">
    <location>
        <begin position="2000"/>
        <end position="2026"/>
    </location>
</feature>
<evidence type="ECO:0000256" key="27">
    <source>
        <dbReference type="SAM" id="Phobius"/>
    </source>
</evidence>
<evidence type="ECO:0000256" key="16">
    <source>
        <dbReference type="ARBA" id="ARBA00022840"/>
    </source>
</evidence>
<feature type="signal peptide" evidence="28">
    <location>
        <begin position="1"/>
        <end position="26"/>
    </location>
</feature>
<keyword evidence="16 26" id="KW-0067">ATP-binding</keyword>
<evidence type="ECO:0000256" key="15">
    <source>
        <dbReference type="ARBA" id="ARBA00022777"/>
    </source>
</evidence>
<dbReference type="InterPro" id="IPR008271">
    <property type="entry name" value="Ser/Thr_kinase_AS"/>
</dbReference>
<feature type="transmembrane region" description="Helical" evidence="27">
    <location>
        <begin position="2626"/>
        <end position="2650"/>
    </location>
</feature>
<evidence type="ECO:0000256" key="9">
    <source>
        <dbReference type="ARBA" id="ARBA00022676"/>
    </source>
</evidence>
<evidence type="ECO:0000259" key="29">
    <source>
        <dbReference type="PROSITE" id="PS50011"/>
    </source>
</evidence>
<keyword evidence="20" id="KW-0325">Glycoprotein</keyword>
<feature type="transmembrane region" description="Helical" evidence="27">
    <location>
        <begin position="869"/>
        <end position="892"/>
    </location>
</feature>
<dbReference type="SUPFAM" id="SSF56112">
    <property type="entry name" value="Protein kinase-like (PK-like)"/>
    <property type="match status" value="2"/>
</dbReference>
<name>A0A3Q7FPN8_SOLLC</name>
<dbReference type="InterPro" id="IPR013210">
    <property type="entry name" value="LRR_N_plant-typ"/>
</dbReference>
<evidence type="ECO:0000256" key="13">
    <source>
        <dbReference type="ARBA" id="ARBA00022737"/>
    </source>
</evidence>
<dbReference type="InterPro" id="IPR001611">
    <property type="entry name" value="Leu-rich_rpt"/>
</dbReference>
<keyword evidence="17 27" id="KW-1133">Transmembrane helix</keyword>
<organism evidence="30">
    <name type="scientific">Solanum lycopersicum</name>
    <name type="common">Tomato</name>
    <name type="synonym">Lycopersicon esculentum</name>
    <dbReference type="NCBI Taxonomy" id="4081"/>
    <lineage>
        <taxon>Eukaryota</taxon>
        <taxon>Viridiplantae</taxon>
        <taxon>Streptophyta</taxon>
        <taxon>Embryophyta</taxon>
        <taxon>Tracheophyta</taxon>
        <taxon>Spermatophyta</taxon>
        <taxon>Magnoliopsida</taxon>
        <taxon>eudicotyledons</taxon>
        <taxon>Gunneridae</taxon>
        <taxon>Pentapetalae</taxon>
        <taxon>asterids</taxon>
        <taxon>lamiids</taxon>
        <taxon>Solanales</taxon>
        <taxon>Solanaceae</taxon>
        <taxon>Solanoideae</taxon>
        <taxon>Solaneae</taxon>
        <taxon>Solanum</taxon>
        <taxon>Solanum subgen. Lycopersicon</taxon>
    </lineage>
</organism>
<dbReference type="PROSITE" id="PS00107">
    <property type="entry name" value="PROTEIN_KINASE_ATP"/>
    <property type="match status" value="2"/>
</dbReference>
<dbReference type="InterPro" id="IPR011009">
    <property type="entry name" value="Kinase-like_dom_sf"/>
</dbReference>
<feature type="domain" description="Protein kinase" evidence="29">
    <location>
        <begin position="2063"/>
        <end position="2341"/>
    </location>
</feature>
<dbReference type="FunFam" id="3.30.200.20:FF:000661">
    <property type="entry name" value="Serine-threonine protein kinase plant-type"/>
    <property type="match status" value="2"/>
</dbReference>
<evidence type="ECO:0000256" key="14">
    <source>
        <dbReference type="ARBA" id="ARBA00022741"/>
    </source>
</evidence>